<keyword evidence="3" id="KW-1185">Reference proteome</keyword>
<feature type="transmembrane region" description="Helical" evidence="1">
    <location>
        <begin position="35"/>
        <end position="53"/>
    </location>
</feature>
<keyword evidence="1" id="KW-0812">Transmembrane</keyword>
<proteinExistence type="predicted"/>
<reference evidence="2 3" key="1">
    <citation type="submission" date="2020-02" db="EMBL/GenBank/DDBJ databases">
        <title>Pseudoroseicyclus tamarix, sp. nov., isolated from offshore sediment of a Tamarix chinensis forest.</title>
        <authorList>
            <person name="Gai Y."/>
        </authorList>
    </citation>
    <scope>NUCLEOTIDE SEQUENCE [LARGE SCALE GENOMIC DNA]</scope>
    <source>
        <strain evidence="2 3">CLL3-39</strain>
    </source>
</reference>
<accession>A0A6B2JF49</accession>
<keyword evidence="1" id="KW-0472">Membrane</keyword>
<name>A0A6B2JF49_9RHOB</name>
<protein>
    <submittedName>
        <fullName evidence="2">Uncharacterized protein</fullName>
    </submittedName>
</protein>
<dbReference type="Proteomes" id="UP000474757">
    <property type="component" value="Unassembled WGS sequence"/>
</dbReference>
<gene>
    <name evidence="2" type="ORF">GZA08_01320</name>
</gene>
<dbReference type="AlphaFoldDB" id="A0A6B2JF49"/>
<feature type="transmembrane region" description="Helical" evidence="1">
    <location>
        <begin position="59"/>
        <end position="79"/>
    </location>
</feature>
<sequence length="86" mass="9644">MAPDANDASYPFVREANRKKALNSKRQERARNQGPWWNVFAACLLASLTIMYIHDGDTGMAIIFGLFAVQNGFFAYTGAKKRRSLS</sequence>
<evidence type="ECO:0000313" key="2">
    <source>
        <dbReference type="EMBL" id="NDU99610.1"/>
    </source>
</evidence>
<organism evidence="2 3">
    <name type="scientific">Pseudoroseicyclus tamaricis</name>
    <dbReference type="NCBI Taxonomy" id="2705421"/>
    <lineage>
        <taxon>Bacteria</taxon>
        <taxon>Pseudomonadati</taxon>
        <taxon>Pseudomonadota</taxon>
        <taxon>Alphaproteobacteria</taxon>
        <taxon>Rhodobacterales</taxon>
        <taxon>Paracoccaceae</taxon>
        <taxon>Pseudoroseicyclus</taxon>
    </lineage>
</organism>
<dbReference type="RefSeq" id="WP_163889247.1">
    <property type="nucleotide sequence ID" value="NZ_JAAFYS010000001.1"/>
</dbReference>
<keyword evidence="1" id="KW-1133">Transmembrane helix</keyword>
<evidence type="ECO:0000313" key="3">
    <source>
        <dbReference type="Proteomes" id="UP000474757"/>
    </source>
</evidence>
<dbReference type="EMBL" id="JAAGAB010000001">
    <property type="protein sequence ID" value="NDU99610.1"/>
    <property type="molecule type" value="Genomic_DNA"/>
</dbReference>
<evidence type="ECO:0000256" key="1">
    <source>
        <dbReference type="SAM" id="Phobius"/>
    </source>
</evidence>
<comment type="caution">
    <text evidence="2">The sequence shown here is derived from an EMBL/GenBank/DDBJ whole genome shotgun (WGS) entry which is preliminary data.</text>
</comment>